<accession>A0ABR6EHG9</accession>
<proteinExistence type="predicted"/>
<protein>
    <submittedName>
        <fullName evidence="3">Alpha/beta hydrolase</fullName>
    </submittedName>
</protein>
<evidence type="ECO:0000256" key="1">
    <source>
        <dbReference type="SAM" id="MobiDB-lite"/>
    </source>
</evidence>
<dbReference type="GO" id="GO:0016787">
    <property type="term" value="F:hydrolase activity"/>
    <property type="evidence" value="ECO:0007669"/>
    <property type="project" value="UniProtKB-KW"/>
</dbReference>
<dbReference type="Pfam" id="PF12697">
    <property type="entry name" value="Abhydrolase_6"/>
    <property type="match status" value="1"/>
</dbReference>
<feature type="region of interest" description="Disordered" evidence="1">
    <location>
        <begin position="53"/>
        <end position="72"/>
    </location>
</feature>
<dbReference type="RefSeq" id="WP_182856069.1">
    <property type="nucleotide sequence ID" value="NZ_WMLF01000187.1"/>
</dbReference>
<sequence length="270" mass="29563">MPELRVNGVRLFHTDEGVGEPLVFVHGSWTDHNGWRTVASRFADSRRVVTYDRRGHSLSERPPGPGSRQEDEDDLAALIETLALGPAHVVGNSFGAAITLGLATRRPELFRSVVAHEPPLFATVAQDPKLRPLMEEARRRVDAVLATLESGDMAGGARQFVEEIAFGPGGWAKLPPALQQTFVTNAATWMDEQADPTWPHLDVDALARFPGPILLTRGTESPPTFGAVVEQLADHLPHAQLHTYAGAGHLPHVSHPDEYVRTVTTFLQHR</sequence>
<dbReference type="EMBL" id="WMLF01000187">
    <property type="protein sequence ID" value="MBB1244718.1"/>
    <property type="molecule type" value="Genomic_DNA"/>
</dbReference>
<evidence type="ECO:0000313" key="4">
    <source>
        <dbReference type="Proteomes" id="UP000766698"/>
    </source>
</evidence>
<dbReference type="InterPro" id="IPR050228">
    <property type="entry name" value="Carboxylesterase_BioH"/>
</dbReference>
<dbReference type="InterPro" id="IPR029058">
    <property type="entry name" value="AB_hydrolase_fold"/>
</dbReference>
<dbReference type="PRINTS" id="PR00111">
    <property type="entry name" value="ABHYDROLASE"/>
</dbReference>
<dbReference type="Gene3D" id="3.40.50.1820">
    <property type="entry name" value="alpha/beta hydrolase"/>
    <property type="match status" value="1"/>
</dbReference>
<dbReference type="PANTHER" id="PTHR43194:SF5">
    <property type="entry name" value="PIMELOYL-[ACYL-CARRIER PROTEIN] METHYL ESTER ESTERASE"/>
    <property type="match status" value="1"/>
</dbReference>
<organism evidence="3 4">
    <name type="scientific">Streptomyces durbertensis</name>
    <dbReference type="NCBI Taxonomy" id="2448886"/>
    <lineage>
        <taxon>Bacteria</taxon>
        <taxon>Bacillati</taxon>
        <taxon>Actinomycetota</taxon>
        <taxon>Actinomycetes</taxon>
        <taxon>Kitasatosporales</taxon>
        <taxon>Streptomycetaceae</taxon>
        <taxon>Streptomyces</taxon>
    </lineage>
</organism>
<name>A0ABR6EHG9_9ACTN</name>
<dbReference type="Proteomes" id="UP000766698">
    <property type="component" value="Unassembled WGS sequence"/>
</dbReference>
<keyword evidence="3" id="KW-0378">Hydrolase</keyword>
<gene>
    <name evidence="3" type="ORF">GL263_14245</name>
</gene>
<dbReference type="InterPro" id="IPR000073">
    <property type="entry name" value="AB_hydrolase_1"/>
</dbReference>
<evidence type="ECO:0000259" key="2">
    <source>
        <dbReference type="Pfam" id="PF12697"/>
    </source>
</evidence>
<comment type="caution">
    <text evidence="3">The sequence shown here is derived from an EMBL/GenBank/DDBJ whole genome shotgun (WGS) entry which is preliminary data.</text>
</comment>
<reference evidence="4" key="1">
    <citation type="journal article" date="2020" name="Syst. Appl. Microbiol.">
        <title>Streptomyces alkaliterrae sp. nov., isolated from an alkaline soil, and emended descriptions of Streptomyces alkaliphilus, Streptomyces calidiresistens and Streptomyces durbertensis.</title>
        <authorList>
            <person name="Swiecimska M."/>
            <person name="Golinska P."/>
            <person name="Nouioui I."/>
            <person name="Wypij M."/>
            <person name="Rai M."/>
            <person name="Sangal V."/>
            <person name="Goodfellow M."/>
        </authorList>
    </citation>
    <scope>NUCLEOTIDE SEQUENCE [LARGE SCALE GENOMIC DNA]</scope>
    <source>
        <strain evidence="4">DSM 104538</strain>
    </source>
</reference>
<keyword evidence="4" id="KW-1185">Reference proteome</keyword>
<evidence type="ECO:0000313" key="3">
    <source>
        <dbReference type="EMBL" id="MBB1244718.1"/>
    </source>
</evidence>
<feature type="domain" description="AB hydrolase-1" evidence="2">
    <location>
        <begin position="22"/>
        <end position="261"/>
    </location>
</feature>
<dbReference type="PANTHER" id="PTHR43194">
    <property type="entry name" value="HYDROLASE ALPHA/BETA FOLD FAMILY"/>
    <property type="match status" value="1"/>
</dbReference>
<dbReference type="SUPFAM" id="SSF53474">
    <property type="entry name" value="alpha/beta-Hydrolases"/>
    <property type="match status" value="1"/>
</dbReference>